<gene>
    <name evidence="1" type="ORF">FRZ32_01535</name>
</gene>
<dbReference type="AlphaFoldDB" id="A0A5C6TPI8"/>
<organism evidence="1 2">
    <name type="scientific">Allosphingosinicella ginsenosidimutans</name>
    <dbReference type="NCBI Taxonomy" id="1176539"/>
    <lineage>
        <taxon>Bacteria</taxon>
        <taxon>Pseudomonadati</taxon>
        <taxon>Pseudomonadota</taxon>
        <taxon>Alphaproteobacteria</taxon>
        <taxon>Sphingomonadales</taxon>
        <taxon>Sphingomonadaceae</taxon>
        <taxon>Allosphingosinicella</taxon>
    </lineage>
</organism>
<protein>
    <submittedName>
        <fullName evidence="1">Uncharacterized protein</fullName>
    </submittedName>
</protein>
<sequence>MLFHLSIDADEPRHVAEVLAEIMGGEALPFPSVIEGSWVALSGDARGTMIEVYPRGTELMIAKGDADAFGQINPAASRRSPVHFALATSLSFEDVFAIGAREGWTVKYRKRGGAFGVIELWAEDCRMIEVLTEEMQTEYLDTITIDNWRRMLAAGGAEMPAAA</sequence>
<dbReference type="RefSeq" id="WP_147041840.1">
    <property type="nucleotide sequence ID" value="NZ_BAABIR010000001.1"/>
</dbReference>
<proteinExistence type="predicted"/>
<dbReference type="EMBL" id="VOQQ01000001">
    <property type="protein sequence ID" value="TXC62452.1"/>
    <property type="molecule type" value="Genomic_DNA"/>
</dbReference>
<keyword evidence="2" id="KW-1185">Reference proteome</keyword>
<dbReference type="OrthoDB" id="512901at2"/>
<reference evidence="1 2" key="1">
    <citation type="journal article" date="2015" name="J. Microbiol.">
        <title>Sphingosinicella ginsenosidimutans sp. nov., with ginsenoside converting activity.</title>
        <authorList>
            <person name="Kim J.K."/>
            <person name="Kang M.S."/>
            <person name="Park S.C."/>
            <person name="Kim K.M."/>
            <person name="Choi K."/>
            <person name="Yoon M.H."/>
            <person name="Im W.T."/>
        </authorList>
    </citation>
    <scope>NUCLEOTIDE SEQUENCE [LARGE SCALE GENOMIC DNA]</scope>
    <source>
        <strain evidence="1 2">BS-11</strain>
    </source>
</reference>
<comment type="caution">
    <text evidence="1">The sequence shown here is derived from an EMBL/GenBank/DDBJ whole genome shotgun (WGS) entry which is preliminary data.</text>
</comment>
<name>A0A5C6TPI8_9SPHN</name>
<dbReference type="Proteomes" id="UP000321249">
    <property type="component" value="Unassembled WGS sequence"/>
</dbReference>
<evidence type="ECO:0000313" key="1">
    <source>
        <dbReference type="EMBL" id="TXC62452.1"/>
    </source>
</evidence>
<evidence type="ECO:0000313" key="2">
    <source>
        <dbReference type="Proteomes" id="UP000321249"/>
    </source>
</evidence>
<accession>A0A5C6TPI8</accession>